<evidence type="ECO:0000256" key="5">
    <source>
        <dbReference type="ARBA" id="ARBA00023136"/>
    </source>
</evidence>
<comment type="caution">
    <text evidence="6">Lacks conserved residue(s) required for the propagation of feature annotation.</text>
</comment>
<organism evidence="8 9">
    <name type="scientific">Prototheca wickerhamii</name>
    <dbReference type="NCBI Taxonomy" id="3111"/>
    <lineage>
        <taxon>Eukaryota</taxon>
        <taxon>Viridiplantae</taxon>
        <taxon>Chlorophyta</taxon>
        <taxon>core chlorophytes</taxon>
        <taxon>Trebouxiophyceae</taxon>
        <taxon>Chlorellales</taxon>
        <taxon>Chlorellaceae</taxon>
        <taxon>Prototheca</taxon>
    </lineage>
</organism>
<protein>
    <recommendedName>
        <fullName evidence="10">Protein BTN</fullName>
    </recommendedName>
</protein>
<dbReference type="InterPro" id="IPR003492">
    <property type="entry name" value="Battenin_disease_Cln3"/>
</dbReference>
<keyword evidence="5 6" id="KW-0472">Membrane</keyword>
<name>A0AAD9IL90_PROWI</name>
<dbReference type="Pfam" id="PF02487">
    <property type="entry name" value="CLN3"/>
    <property type="match status" value="1"/>
</dbReference>
<keyword evidence="9" id="KW-1185">Reference proteome</keyword>
<dbReference type="EMBL" id="JASFZW010000005">
    <property type="protein sequence ID" value="KAK2078042.1"/>
    <property type="molecule type" value="Genomic_DNA"/>
</dbReference>
<dbReference type="GO" id="GO:0005773">
    <property type="term" value="C:vacuole"/>
    <property type="evidence" value="ECO:0007669"/>
    <property type="project" value="TreeGrafter"/>
</dbReference>
<gene>
    <name evidence="8" type="ORF">QBZ16_003910</name>
</gene>
<comment type="caution">
    <text evidence="8">The sequence shown here is derived from an EMBL/GenBank/DDBJ whole genome shotgun (WGS) entry which is preliminary data.</text>
</comment>
<dbReference type="PANTHER" id="PTHR10981:SF0">
    <property type="entry name" value="BATTENIN"/>
    <property type="match status" value="1"/>
</dbReference>
<evidence type="ECO:0000256" key="6">
    <source>
        <dbReference type="RuleBase" id="RU361113"/>
    </source>
</evidence>
<dbReference type="PANTHER" id="PTHR10981">
    <property type="entry name" value="BATTENIN"/>
    <property type="match status" value="1"/>
</dbReference>
<reference evidence="8" key="1">
    <citation type="submission" date="2021-01" db="EMBL/GenBank/DDBJ databases">
        <authorList>
            <person name="Eckstrom K.M.E."/>
        </authorList>
    </citation>
    <scope>NUCLEOTIDE SEQUENCE</scope>
    <source>
        <strain evidence="8">UVCC 0001</strain>
    </source>
</reference>
<dbReference type="GO" id="GO:0016020">
    <property type="term" value="C:membrane"/>
    <property type="evidence" value="ECO:0007669"/>
    <property type="project" value="InterPro"/>
</dbReference>
<accession>A0AAD9IL90</accession>
<feature type="transmembrane region" description="Helical" evidence="6">
    <location>
        <begin position="92"/>
        <end position="117"/>
    </location>
</feature>
<keyword evidence="4 6" id="KW-1133">Transmembrane helix</keyword>
<feature type="transmembrane region" description="Helical" evidence="6">
    <location>
        <begin position="123"/>
        <end position="143"/>
    </location>
</feature>
<dbReference type="PRINTS" id="PR01315">
    <property type="entry name" value="BATTENIN"/>
</dbReference>
<evidence type="ECO:0000256" key="1">
    <source>
        <dbReference type="ARBA" id="ARBA00004127"/>
    </source>
</evidence>
<dbReference type="Proteomes" id="UP001255856">
    <property type="component" value="Unassembled WGS sequence"/>
</dbReference>
<feature type="transmembrane region" description="Helical" evidence="6">
    <location>
        <begin position="38"/>
        <end position="60"/>
    </location>
</feature>
<evidence type="ECO:0000256" key="3">
    <source>
        <dbReference type="ARBA" id="ARBA00022692"/>
    </source>
</evidence>
<evidence type="ECO:0000256" key="7">
    <source>
        <dbReference type="SAM" id="MobiDB-lite"/>
    </source>
</evidence>
<evidence type="ECO:0000313" key="8">
    <source>
        <dbReference type="EMBL" id="KAK2078042.1"/>
    </source>
</evidence>
<proteinExistence type="inferred from homology"/>
<feature type="transmembrane region" description="Helical" evidence="6">
    <location>
        <begin position="7"/>
        <end position="26"/>
    </location>
</feature>
<comment type="similarity">
    <text evidence="6">Belongs to the battenin family.</text>
</comment>
<keyword evidence="2" id="KW-0813">Transport</keyword>
<sequence>MLAGANSISAAAVGLVYLAAVGPAILVKASGPYWFHMVGYPIRIGAAAALMTGSFCIVALSSSRPLQLLGGGLGEASCLALTTRYGPRRGPLTLWSSGTGFAGIAGYAWVAALHMWAGLSFRATLLLANSLAIGWLATYFLLLPRPTRLAKLSVAPEMLDDDEEGSSDAERVALTRPSGRASDLPRSESGRRAALAQAPSADQALRIQEQPGPSASLTARERLRLSLSLWPFTVPLFVVYFAEYSMQAGAWTAIGFPVTDPEARHRFYIYANWCYQAGVFVSRSSGMVWRPGMRTLWAMPGLQALLLAFFVQDAVAHCPGHREFSMAAASLADSTGIALADAVGVLLQGCLFRANGLPGADFACA</sequence>
<evidence type="ECO:0000256" key="2">
    <source>
        <dbReference type="ARBA" id="ARBA00022448"/>
    </source>
</evidence>
<evidence type="ECO:0000313" key="9">
    <source>
        <dbReference type="Proteomes" id="UP001255856"/>
    </source>
</evidence>
<feature type="region of interest" description="Disordered" evidence="7">
    <location>
        <begin position="160"/>
        <end position="188"/>
    </location>
</feature>
<evidence type="ECO:0000256" key="4">
    <source>
        <dbReference type="ARBA" id="ARBA00022989"/>
    </source>
</evidence>
<dbReference type="AlphaFoldDB" id="A0AAD9IL90"/>
<dbReference type="GO" id="GO:0051453">
    <property type="term" value="P:regulation of intracellular pH"/>
    <property type="evidence" value="ECO:0007669"/>
    <property type="project" value="TreeGrafter"/>
</dbReference>
<evidence type="ECO:0008006" key="10">
    <source>
        <dbReference type="Google" id="ProtNLM"/>
    </source>
</evidence>
<keyword evidence="3 6" id="KW-0812">Transmembrane</keyword>
<comment type="subcellular location">
    <subcellularLocation>
        <location evidence="1">Endomembrane system</location>
        <topology evidence="1">Multi-pass membrane protein</topology>
    </subcellularLocation>
</comment>
<dbReference type="GO" id="GO:0012505">
    <property type="term" value="C:endomembrane system"/>
    <property type="evidence" value="ECO:0007669"/>
    <property type="project" value="UniProtKB-SubCell"/>
</dbReference>